<protein>
    <submittedName>
        <fullName evidence="1">Uncharacterized protein</fullName>
    </submittedName>
</protein>
<name>A0ACC1U4Q4_9AGAR</name>
<proteinExistence type="predicted"/>
<accession>A0ACC1U4Q4</accession>
<comment type="caution">
    <text evidence="1">The sequence shown here is derived from an EMBL/GenBank/DDBJ whole genome shotgun (WGS) entry which is preliminary data.</text>
</comment>
<sequence length="558" mass="63043">MPVPPDKIASYLFQSRIEGPVWLEAEEIALLRARRSEAESEAASFSDHSGALKDANEESLRRQDAKLSEIALIQNILSPIRQLPLEILSQIFEHVCLPKYHERPDEDVINTTLALCQVCIAWRMAAYTTSAIWSKICIELDQKPETFSGDVTWVKEWLTRSKGLPLDIYLFLIDVCGVVTEDVKNRVNECLDFILNFHSQIRTLNLSGYPPFFIPLFRLPRASMPLLESVSIEVTDYHGEDSVENLIQRHPFVEILLGAPRLQTLKIWESGCQMSILQGLALPVEQLTSLEIRADRESVFDPIVYLNMLRQCTNLRSLKIGFPRRTTRYPSLFGSHDSFPILLPSLISLDILNGYYGGELLSCFYIPLLKDLTLRMSGQANISGLPTALSGLQSRSTTVLSSLALQVILNMDTDFVSQNLVAILAMFPTLDEFRLSTTSIISRFDLGPVLQALTFVKGHPVLLPKLTVIELELTTIRMDRSRDEYPSDLTRMVLSRWWPDNSESQVHSGDHEETSEHSGMSQLRQVILRRICYKGADIAPILALSGLKLTLEECLRLK</sequence>
<organism evidence="1 2">
    <name type="scientific">Lentinula aff. lateritia</name>
    <dbReference type="NCBI Taxonomy" id="2804960"/>
    <lineage>
        <taxon>Eukaryota</taxon>
        <taxon>Fungi</taxon>
        <taxon>Dikarya</taxon>
        <taxon>Basidiomycota</taxon>
        <taxon>Agaricomycotina</taxon>
        <taxon>Agaricomycetes</taxon>
        <taxon>Agaricomycetidae</taxon>
        <taxon>Agaricales</taxon>
        <taxon>Marasmiineae</taxon>
        <taxon>Omphalotaceae</taxon>
        <taxon>Lentinula</taxon>
    </lineage>
</organism>
<dbReference type="Proteomes" id="UP001163835">
    <property type="component" value="Unassembled WGS sequence"/>
</dbReference>
<gene>
    <name evidence="1" type="ORF">F5876DRAFT_75556</name>
</gene>
<evidence type="ECO:0000313" key="1">
    <source>
        <dbReference type="EMBL" id="KAJ3811726.1"/>
    </source>
</evidence>
<keyword evidence="2" id="KW-1185">Reference proteome</keyword>
<reference evidence="1" key="1">
    <citation type="submission" date="2022-09" db="EMBL/GenBank/DDBJ databases">
        <title>A Global Phylogenomic Analysis of the Shiitake Genus Lentinula.</title>
        <authorList>
            <consortium name="DOE Joint Genome Institute"/>
            <person name="Sierra-Patev S."/>
            <person name="Min B."/>
            <person name="Naranjo-Ortiz M."/>
            <person name="Looney B."/>
            <person name="Konkel Z."/>
            <person name="Slot J.C."/>
            <person name="Sakamoto Y."/>
            <person name="Steenwyk J.L."/>
            <person name="Rokas A."/>
            <person name="Carro J."/>
            <person name="Camarero S."/>
            <person name="Ferreira P."/>
            <person name="Molpeceres G."/>
            <person name="Ruiz-Duenas F.J."/>
            <person name="Serrano A."/>
            <person name="Henrissat B."/>
            <person name="Drula E."/>
            <person name="Hughes K.W."/>
            <person name="Mata J.L."/>
            <person name="Ishikawa N.K."/>
            <person name="Vargas-Isla R."/>
            <person name="Ushijima S."/>
            <person name="Smith C.A."/>
            <person name="Ahrendt S."/>
            <person name="Andreopoulos W."/>
            <person name="He G."/>
            <person name="Labutti K."/>
            <person name="Lipzen A."/>
            <person name="Ng V."/>
            <person name="Riley R."/>
            <person name="Sandor L."/>
            <person name="Barry K."/>
            <person name="Martinez A.T."/>
            <person name="Xiao Y."/>
            <person name="Gibbons J.G."/>
            <person name="Terashima K."/>
            <person name="Grigoriev I.V."/>
            <person name="Hibbett D.S."/>
        </authorList>
    </citation>
    <scope>NUCLEOTIDE SEQUENCE</scope>
    <source>
        <strain evidence="1">TMI1499</strain>
    </source>
</reference>
<dbReference type="EMBL" id="MU795048">
    <property type="protein sequence ID" value="KAJ3811726.1"/>
    <property type="molecule type" value="Genomic_DNA"/>
</dbReference>
<evidence type="ECO:0000313" key="2">
    <source>
        <dbReference type="Proteomes" id="UP001163835"/>
    </source>
</evidence>